<dbReference type="InterPro" id="IPR032710">
    <property type="entry name" value="NTF2-like_dom_sf"/>
</dbReference>
<dbReference type="Pfam" id="PF14534">
    <property type="entry name" value="DUF4440"/>
    <property type="match status" value="1"/>
</dbReference>
<keyword evidence="3" id="KW-1185">Reference proteome</keyword>
<dbReference type="NCBIfam" id="TIGR02246">
    <property type="entry name" value="SgcJ/EcaC family oxidoreductase"/>
    <property type="match status" value="1"/>
</dbReference>
<proteinExistence type="predicted"/>
<evidence type="ECO:0000313" key="2">
    <source>
        <dbReference type="EMBL" id="EHK54923.1"/>
    </source>
</evidence>
<gene>
    <name evidence="2" type="ORF">MAXJ12_22201</name>
</gene>
<protein>
    <recommendedName>
        <fullName evidence="1">DUF4440 domain-containing protein</fullName>
    </recommendedName>
</protein>
<dbReference type="Gene3D" id="3.10.450.50">
    <property type="match status" value="1"/>
</dbReference>
<name>H0HW80_9HYPH</name>
<dbReference type="InterPro" id="IPR027843">
    <property type="entry name" value="DUF4440"/>
</dbReference>
<dbReference type="Proteomes" id="UP000003250">
    <property type="component" value="Unassembled WGS sequence"/>
</dbReference>
<feature type="domain" description="DUF4440" evidence="1">
    <location>
        <begin position="15"/>
        <end position="131"/>
    </location>
</feature>
<dbReference type="SUPFAM" id="SSF54427">
    <property type="entry name" value="NTF2-like"/>
    <property type="match status" value="1"/>
</dbReference>
<dbReference type="InterPro" id="IPR011944">
    <property type="entry name" value="Steroid_delta5-4_isomerase"/>
</dbReference>
<sequence length="145" mass="16122">MQAVSHAEMRAAAEELARVFTRTWNMRDGPGYGEAYWPDAELVDPTGQIWGDRDAIAQMHVDLWSGPGRTTEATARVRRIRPIGRDTMILDLDVEVKGFSPAPPGAQEHGDRTIKSHLKHIVEKRGSDWKIVASQNTFVAAMASK</sequence>
<reference evidence="2 3" key="1">
    <citation type="journal article" date="2012" name="J. Bacteriol.">
        <title>Draft Genome Sequence of Mesorhizobium alhagi CCNWXJ12-2T, a Novel Salt-Resistant Species Isolated from the Desert of Northwestern China.</title>
        <authorList>
            <person name="Zhou M."/>
            <person name="Chen W."/>
            <person name="Chen H."/>
            <person name="Wei G."/>
        </authorList>
    </citation>
    <scope>NUCLEOTIDE SEQUENCE [LARGE SCALE GENOMIC DNA]</scope>
    <source>
        <strain evidence="2 3">CCNWXJ12-2</strain>
    </source>
</reference>
<dbReference type="AlphaFoldDB" id="H0HW80"/>
<evidence type="ECO:0000259" key="1">
    <source>
        <dbReference type="Pfam" id="PF14534"/>
    </source>
</evidence>
<evidence type="ECO:0000313" key="3">
    <source>
        <dbReference type="Proteomes" id="UP000003250"/>
    </source>
</evidence>
<organism evidence="2 3">
    <name type="scientific">Mesorhizobium alhagi CCNWXJ12-2</name>
    <dbReference type="NCBI Taxonomy" id="1107882"/>
    <lineage>
        <taxon>Bacteria</taxon>
        <taxon>Pseudomonadati</taxon>
        <taxon>Pseudomonadota</taxon>
        <taxon>Alphaproteobacteria</taxon>
        <taxon>Hyphomicrobiales</taxon>
        <taxon>Phyllobacteriaceae</taxon>
        <taxon>Allomesorhizobium</taxon>
    </lineage>
</organism>
<dbReference type="EMBL" id="AHAM01000184">
    <property type="protein sequence ID" value="EHK54923.1"/>
    <property type="molecule type" value="Genomic_DNA"/>
</dbReference>
<accession>H0HW80</accession>